<proteinExistence type="predicted"/>
<evidence type="ECO:0008006" key="4">
    <source>
        <dbReference type="Google" id="ProtNLM"/>
    </source>
</evidence>
<protein>
    <recommendedName>
        <fullName evidence="4">Holin</fullName>
    </recommendedName>
</protein>
<feature type="transmembrane region" description="Helical" evidence="1">
    <location>
        <begin position="38"/>
        <end position="56"/>
    </location>
</feature>
<dbReference type="EMBL" id="OP413840">
    <property type="protein sequence ID" value="UYL64984.1"/>
    <property type="molecule type" value="Genomic_DNA"/>
</dbReference>
<dbReference type="Proteomes" id="UP001156320">
    <property type="component" value="Segment"/>
</dbReference>
<keyword evidence="3" id="KW-1185">Reference proteome</keyword>
<keyword evidence="1" id="KW-0812">Transmembrane</keyword>
<keyword evidence="1" id="KW-1133">Transmembrane helix</keyword>
<accession>A0ABY6GM18</accession>
<feature type="transmembrane region" description="Helical" evidence="1">
    <location>
        <begin position="6"/>
        <end position="26"/>
    </location>
</feature>
<name>A0ABY6GM18_9VIRU</name>
<organism evidence="2 3">
    <name type="scientific">Methanophagales virus PBV300</name>
    <dbReference type="NCBI Taxonomy" id="2987731"/>
    <lineage>
        <taxon>Viruses</taxon>
        <taxon>Adnaviria</taxon>
        <taxon>Zilligvirae</taxon>
        <taxon>Taleaviricota</taxon>
        <taxon>Tokiviricetes</taxon>
        <taxon>Maximonvirales</taxon>
        <taxon>Ahmunviridae</taxon>
        <taxon>Yumkaaxvirus</taxon>
        <taxon>Yumkaaxvirus pescaderoense</taxon>
    </lineage>
</organism>
<sequence>MPFPQDLLILHFIFSGFLGGLASALVKSKNFTEFKSFKTVRIFILGAIVGYLYYHLYSEYNFPNAVMSFCAGYSCIDFIESITMRLKPKQ</sequence>
<evidence type="ECO:0000313" key="2">
    <source>
        <dbReference type="EMBL" id="UYL64984.1"/>
    </source>
</evidence>
<reference evidence="2 3" key="1">
    <citation type="submission" date="2022-09" db="EMBL/GenBank/DDBJ databases">
        <title>Evolutionary Diversification of Methanotrophic Ca. Methanophagales (ANME-1) and Their Expansive Virome.</title>
        <authorList>
            <person name="Laso-Perez R."/>
            <person name="Wu F."/>
            <person name="Cremiere A."/>
            <person name="Speth D.R."/>
            <person name="Magyar J.S."/>
            <person name="Krupovic M."/>
            <person name="Orphan V.J."/>
        </authorList>
    </citation>
    <scope>NUCLEOTIDE SEQUENCE [LARGE SCALE GENOMIC DNA]</scope>
    <source>
        <strain evidence="2">PBV300</strain>
    </source>
</reference>
<keyword evidence="1" id="KW-0472">Membrane</keyword>
<evidence type="ECO:0000256" key="1">
    <source>
        <dbReference type="SAM" id="Phobius"/>
    </source>
</evidence>
<evidence type="ECO:0000313" key="3">
    <source>
        <dbReference type="Proteomes" id="UP001156320"/>
    </source>
</evidence>
<gene>
    <name evidence="2" type="ORF">JBCDKDKM_00022</name>
</gene>